<evidence type="ECO:0000313" key="1">
    <source>
        <dbReference type="EMBL" id="EQD68580.1"/>
    </source>
</evidence>
<reference evidence="1" key="1">
    <citation type="submission" date="2013-08" db="EMBL/GenBank/DDBJ databases">
        <authorList>
            <person name="Mendez C."/>
            <person name="Richter M."/>
            <person name="Ferrer M."/>
            <person name="Sanchez J."/>
        </authorList>
    </citation>
    <scope>NUCLEOTIDE SEQUENCE</scope>
</reference>
<accession>T1CKE6</accession>
<dbReference type="AlphaFoldDB" id="T1CKE6"/>
<protein>
    <submittedName>
        <fullName evidence="1">MULE transposase, conserved domain protein</fullName>
    </submittedName>
</protein>
<reference evidence="1" key="2">
    <citation type="journal article" date="2014" name="ISME J.">
        <title>Microbial stratification in low pH oxic and suboxic macroscopic growths along an acid mine drainage.</title>
        <authorList>
            <person name="Mendez-Garcia C."/>
            <person name="Mesa V."/>
            <person name="Sprenger R.R."/>
            <person name="Richter M."/>
            <person name="Diez M.S."/>
            <person name="Solano J."/>
            <person name="Bargiela R."/>
            <person name="Golyshina O.V."/>
            <person name="Manteca A."/>
            <person name="Ramos J.L."/>
            <person name="Gallego J.R."/>
            <person name="Llorente I."/>
            <person name="Martins Dos Santos V.A."/>
            <person name="Jensen O.N."/>
            <person name="Pelaez A.I."/>
            <person name="Sanchez J."/>
            <person name="Ferrer M."/>
        </authorList>
    </citation>
    <scope>NUCLEOTIDE SEQUENCE</scope>
</reference>
<proteinExistence type="predicted"/>
<gene>
    <name evidence="1" type="ORF">B2A_00371</name>
</gene>
<sequence>MLNDPGPLRREPHPHACTPNCGRPLHVLKTVSRTVVDADRLLPITEVYRHCPRHESRVFAPDPLTPPKSTYTFDLIARVGQKRFLAHKQFSEIHDDLAERGVPVPSRTLQWLADRFTLYTVAVHLESLALLARKLQEQGGYVLLIDGTGKAGRMVLQLTDGWGRGVLLSATVPNESQEALLPVLRQLDALLGRPVAAVRDMSKGIDKALRAAWPGLLILTCHMHFLRAEGITLFDRLYPRFRLTVNRRGVKTRLFALRKKLRKAKGKSREARQSLSWVEEILAFKRAGNGLPFPFFLAEVEFYRRCERVWGAVRRILSRPGRRATGAPYRKLEEILGRLFLPRPGQRQLAETCDKLEERWAWFQRLRRVLRFRNGPIPLSTERRLSERALEKGRRKLDWFLTKVKEVPGAERALRHDLEKVAMDLKARREELFAPNVVVTVRGHRVVRPVPRTTAWAEGQFRKLRRHGRRIKGNAEVEALVQREGPGLLLMENLRDTRYVRLVYGTLARQGARFAKVGEEALAAAKTITGLSAGSPIAGNRCLPQ</sequence>
<organism evidence="1">
    <name type="scientific">mine drainage metagenome</name>
    <dbReference type="NCBI Taxonomy" id="410659"/>
    <lineage>
        <taxon>unclassified sequences</taxon>
        <taxon>metagenomes</taxon>
        <taxon>ecological metagenomes</taxon>
    </lineage>
</organism>
<comment type="caution">
    <text evidence="1">The sequence shown here is derived from an EMBL/GenBank/DDBJ whole genome shotgun (WGS) entry which is preliminary data.</text>
</comment>
<dbReference type="EMBL" id="AUZZ01000291">
    <property type="protein sequence ID" value="EQD68580.1"/>
    <property type="molecule type" value="Genomic_DNA"/>
</dbReference>
<name>T1CKE6_9ZZZZ</name>